<dbReference type="AlphaFoldDB" id="A0A0V1EKA6"/>
<reference evidence="1 2" key="1">
    <citation type="submission" date="2015-01" db="EMBL/GenBank/DDBJ databases">
        <title>Evolution of Trichinella species and genotypes.</title>
        <authorList>
            <person name="Korhonen P.K."/>
            <person name="Edoardo P."/>
            <person name="Giuseppe L.R."/>
            <person name="Gasser R.B."/>
        </authorList>
    </citation>
    <scope>NUCLEOTIDE SEQUENCE [LARGE SCALE GENOMIC DNA]</scope>
    <source>
        <strain evidence="1">ISS13</strain>
    </source>
</reference>
<sequence length="110" mass="12533">MKYSQTWLSADGIWQEFPRKLELCRDLDLKEQMKPTVSFSENISCGVTMATVDAADDSESEDADADNQNIKIPGCSEALVMSDQLCRFFECQKKKRVNVQLYRQIGGFHC</sequence>
<proteinExistence type="predicted"/>
<accession>A0A0V1EKA6</accession>
<name>A0A0V1EKA6_TRIPS</name>
<dbReference type="EMBL" id="JYDR01000027">
    <property type="protein sequence ID" value="KRY74254.1"/>
    <property type="molecule type" value="Genomic_DNA"/>
</dbReference>
<protein>
    <submittedName>
        <fullName evidence="1">Uncharacterized protein</fullName>
    </submittedName>
</protein>
<organism evidence="1 2">
    <name type="scientific">Trichinella pseudospiralis</name>
    <name type="common">Parasitic roundworm</name>
    <dbReference type="NCBI Taxonomy" id="6337"/>
    <lineage>
        <taxon>Eukaryota</taxon>
        <taxon>Metazoa</taxon>
        <taxon>Ecdysozoa</taxon>
        <taxon>Nematoda</taxon>
        <taxon>Enoplea</taxon>
        <taxon>Dorylaimia</taxon>
        <taxon>Trichinellida</taxon>
        <taxon>Trichinellidae</taxon>
        <taxon>Trichinella</taxon>
    </lineage>
</organism>
<evidence type="ECO:0000313" key="1">
    <source>
        <dbReference type="EMBL" id="KRY74254.1"/>
    </source>
</evidence>
<evidence type="ECO:0000313" key="2">
    <source>
        <dbReference type="Proteomes" id="UP000054632"/>
    </source>
</evidence>
<gene>
    <name evidence="1" type="ORF">T4A_3972</name>
</gene>
<dbReference type="Proteomes" id="UP000054632">
    <property type="component" value="Unassembled WGS sequence"/>
</dbReference>
<comment type="caution">
    <text evidence="1">The sequence shown here is derived from an EMBL/GenBank/DDBJ whole genome shotgun (WGS) entry which is preliminary data.</text>
</comment>